<name>E8N148_ANATU</name>
<dbReference type="NCBIfam" id="NF033788">
    <property type="entry name" value="HTH_metalloreg"/>
    <property type="match status" value="1"/>
</dbReference>
<evidence type="ECO:0000313" key="5">
    <source>
        <dbReference type="EMBL" id="BAJ64791.1"/>
    </source>
</evidence>
<dbReference type="AlphaFoldDB" id="E8N148"/>
<dbReference type="SMART" id="SM00418">
    <property type="entry name" value="HTH_ARSR"/>
    <property type="match status" value="1"/>
</dbReference>
<evidence type="ECO:0000259" key="4">
    <source>
        <dbReference type="PROSITE" id="PS50987"/>
    </source>
</evidence>
<dbReference type="eggNOG" id="COG0640">
    <property type="taxonomic scope" value="Bacteria"/>
</dbReference>
<dbReference type="PANTHER" id="PTHR43132:SF2">
    <property type="entry name" value="ARSENICAL RESISTANCE OPERON REPRESSOR ARSR-RELATED"/>
    <property type="match status" value="1"/>
</dbReference>
<evidence type="ECO:0000313" key="6">
    <source>
        <dbReference type="Proteomes" id="UP000008922"/>
    </source>
</evidence>
<dbReference type="OrthoDB" id="9798835at2"/>
<sequence length="116" mass="12520">MISSSLSQEITALHADICSALADPARILILYALNEKPSNVSTLAEELGITQSAASRHLNVLRDRGLVISQRDGQSVVNMLADPRVIQALDLLRAVLTSKLKNQAALAETMEPSEQE</sequence>
<dbReference type="PROSITE" id="PS50987">
    <property type="entry name" value="HTH_ARSR_2"/>
    <property type="match status" value="1"/>
</dbReference>
<keyword evidence="3" id="KW-0804">Transcription</keyword>
<evidence type="ECO:0000256" key="1">
    <source>
        <dbReference type="ARBA" id="ARBA00023015"/>
    </source>
</evidence>
<gene>
    <name evidence="5" type="ordered locus">ANT_27650</name>
</gene>
<dbReference type="Pfam" id="PF01022">
    <property type="entry name" value="HTH_5"/>
    <property type="match status" value="1"/>
</dbReference>
<dbReference type="HOGENOM" id="CLU_097806_6_1_0"/>
<feature type="domain" description="HTH arsR-type" evidence="4">
    <location>
        <begin position="6"/>
        <end position="103"/>
    </location>
</feature>
<dbReference type="InParanoid" id="E8N148"/>
<dbReference type="Gene3D" id="1.10.10.10">
    <property type="entry name" value="Winged helix-like DNA-binding domain superfamily/Winged helix DNA-binding domain"/>
    <property type="match status" value="1"/>
</dbReference>
<keyword evidence="6" id="KW-1185">Reference proteome</keyword>
<protein>
    <submittedName>
        <fullName evidence="5">ArsR family transcriptional regulator</fullName>
    </submittedName>
</protein>
<dbReference type="SUPFAM" id="SSF46785">
    <property type="entry name" value="Winged helix' DNA-binding domain"/>
    <property type="match status" value="1"/>
</dbReference>
<dbReference type="GO" id="GO:0003700">
    <property type="term" value="F:DNA-binding transcription factor activity"/>
    <property type="evidence" value="ECO:0007669"/>
    <property type="project" value="InterPro"/>
</dbReference>
<dbReference type="PRINTS" id="PR00778">
    <property type="entry name" value="HTHARSR"/>
</dbReference>
<dbReference type="InterPro" id="IPR051011">
    <property type="entry name" value="Metal_resp_trans_reg"/>
</dbReference>
<evidence type="ECO:0000256" key="2">
    <source>
        <dbReference type="ARBA" id="ARBA00023125"/>
    </source>
</evidence>
<dbReference type="InterPro" id="IPR011991">
    <property type="entry name" value="ArsR-like_HTH"/>
</dbReference>
<accession>E8N148</accession>
<dbReference type="STRING" id="926569.ANT_27650"/>
<dbReference type="Proteomes" id="UP000008922">
    <property type="component" value="Chromosome"/>
</dbReference>
<dbReference type="InterPro" id="IPR036388">
    <property type="entry name" value="WH-like_DNA-bd_sf"/>
</dbReference>
<dbReference type="EMBL" id="AP012029">
    <property type="protein sequence ID" value="BAJ64791.1"/>
    <property type="molecule type" value="Genomic_DNA"/>
</dbReference>
<dbReference type="InterPro" id="IPR036390">
    <property type="entry name" value="WH_DNA-bd_sf"/>
</dbReference>
<dbReference type="RefSeq" id="WP_013561139.1">
    <property type="nucleotide sequence ID" value="NC_014960.1"/>
</dbReference>
<dbReference type="PANTHER" id="PTHR43132">
    <property type="entry name" value="ARSENICAL RESISTANCE OPERON REPRESSOR ARSR-RELATED"/>
    <property type="match status" value="1"/>
</dbReference>
<reference evidence="5 6" key="1">
    <citation type="submission" date="2010-12" db="EMBL/GenBank/DDBJ databases">
        <title>Whole genome sequence of Anaerolinea thermophila UNI-1.</title>
        <authorList>
            <person name="Narita-Yamada S."/>
            <person name="Kishi E."/>
            <person name="Watanabe Y."/>
            <person name="Takasaki K."/>
            <person name="Ankai A."/>
            <person name="Oguchi A."/>
            <person name="Fukui S."/>
            <person name="Takahashi M."/>
            <person name="Yashiro I."/>
            <person name="Hosoyama A."/>
            <person name="Sekiguchi Y."/>
            <person name="Hanada S."/>
            <person name="Fujita N."/>
        </authorList>
    </citation>
    <scope>NUCLEOTIDE SEQUENCE [LARGE SCALE GENOMIC DNA]</scope>
    <source>
        <strain evidence="6">DSM 14523 / JCM 11388 / NBRC 100420 / UNI-1</strain>
    </source>
</reference>
<keyword evidence="1" id="KW-0805">Transcription regulation</keyword>
<dbReference type="CDD" id="cd00090">
    <property type="entry name" value="HTH_ARSR"/>
    <property type="match status" value="1"/>
</dbReference>
<organism evidence="5 6">
    <name type="scientific">Anaerolinea thermophila (strain DSM 14523 / JCM 11388 / NBRC 100420 / UNI-1)</name>
    <dbReference type="NCBI Taxonomy" id="926569"/>
    <lineage>
        <taxon>Bacteria</taxon>
        <taxon>Bacillati</taxon>
        <taxon>Chloroflexota</taxon>
        <taxon>Anaerolineae</taxon>
        <taxon>Anaerolineales</taxon>
        <taxon>Anaerolineaceae</taxon>
        <taxon>Anaerolinea</taxon>
    </lineage>
</organism>
<dbReference type="InterPro" id="IPR001845">
    <property type="entry name" value="HTH_ArsR_DNA-bd_dom"/>
</dbReference>
<evidence type="ECO:0000256" key="3">
    <source>
        <dbReference type="ARBA" id="ARBA00023163"/>
    </source>
</evidence>
<proteinExistence type="predicted"/>
<dbReference type="GO" id="GO:0003677">
    <property type="term" value="F:DNA binding"/>
    <property type="evidence" value="ECO:0007669"/>
    <property type="project" value="UniProtKB-KW"/>
</dbReference>
<keyword evidence="2" id="KW-0238">DNA-binding</keyword>
<dbReference type="KEGG" id="atm:ANT_27650"/>